<keyword evidence="3" id="KW-1185">Reference proteome</keyword>
<feature type="domain" description="Glycosyltransferase 2-like" evidence="1">
    <location>
        <begin position="9"/>
        <end position="39"/>
    </location>
</feature>
<accession>W4M418</accession>
<dbReference type="PANTHER" id="PTHR43685:SF2">
    <property type="entry name" value="GLYCOSYLTRANSFERASE 2-LIKE DOMAIN-CONTAINING PROTEIN"/>
    <property type="match status" value="1"/>
</dbReference>
<dbReference type="HOGENOM" id="CLU_3267305_0_0_7"/>
<dbReference type="InterPro" id="IPR029044">
    <property type="entry name" value="Nucleotide-diphossugar_trans"/>
</dbReference>
<comment type="caution">
    <text evidence="2">The sequence shown here is derived from an EMBL/GenBank/DDBJ whole genome shotgun (WGS) entry which is preliminary data.</text>
</comment>
<dbReference type="SUPFAM" id="SSF53448">
    <property type="entry name" value="Nucleotide-diphospho-sugar transferases"/>
    <property type="match status" value="1"/>
</dbReference>
<dbReference type="Gene3D" id="3.90.550.10">
    <property type="entry name" value="Spore Coat Polysaccharide Biosynthesis Protein SpsA, Chain A"/>
    <property type="match status" value="1"/>
</dbReference>
<organism evidence="2 3">
    <name type="scientific">Candidatus Entotheonella gemina</name>
    <dbReference type="NCBI Taxonomy" id="1429439"/>
    <lineage>
        <taxon>Bacteria</taxon>
        <taxon>Pseudomonadati</taxon>
        <taxon>Nitrospinota/Tectimicrobiota group</taxon>
        <taxon>Candidatus Tectimicrobiota</taxon>
        <taxon>Candidatus Entotheonellia</taxon>
        <taxon>Candidatus Entotheonellales</taxon>
        <taxon>Candidatus Entotheonellaceae</taxon>
        <taxon>Candidatus Entotheonella</taxon>
    </lineage>
</organism>
<reference evidence="2 3" key="1">
    <citation type="journal article" date="2014" name="Nature">
        <title>An environmental bacterial taxon with a large and distinct metabolic repertoire.</title>
        <authorList>
            <person name="Wilson M.C."/>
            <person name="Mori T."/>
            <person name="Ruckert C."/>
            <person name="Uria A.R."/>
            <person name="Helf M.J."/>
            <person name="Takada K."/>
            <person name="Gernert C."/>
            <person name="Steffens U.A."/>
            <person name="Heycke N."/>
            <person name="Schmitt S."/>
            <person name="Rinke C."/>
            <person name="Helfrich E.J."/>
            <person name="Brachmann A.O."/>
            <person name="Gurgui C."/>
            <person name="Wakimoto T."/>
            <person name="Kracht M."/>
            <person name="Crusemann M."/>
            <person name="Hentschel U."/>
            <person name="Abe I."/>
            <person name="Matsunaga S."/>
            <person name="Kalinowski J."/>
            <person name="Takeyama H."/>
            <person name="Piel J."/>
        </authorList>
    </citation>
    <scope>NUCLEOTIDE SEQUENCE [LARGE SCALE GENOMIC DNA]</scope>
    <source>
        <strain evidence="3">TSY2</strain>
    </source>
</reference>
<evidence type="ECO:0000313" key="3">
    <source>
        <dbReference type="Proteomes" id="UP000019140"/>
    </source>
</evidence>
<dbReference type="EMBL" id="AZHX01001084">
    <property type="protein sequence ID" value="ETX04930.1"/>
    <property type="molecule type" value="Genomic_DNA"/>
</dbReference>
<evidence type="ECO:0000259" key="1">
    <source>
        <dbReference type="Pfam" id="PF00535"/>
    </source>
</evidence>
<proteinExistence type="predicted"/>
<evidence type="ECO:0000313" key="2">
    <source>
        <dbReference type="EMBL" id="ETX04930.1"/>
    </source>
</evidence>
<dbReference type="InterPro" id="IPR050834">
    <property type="entry name" value="Glycosyltransf_2"/>
</dbReference>
<dbReference type="AlphaFoldDB" id="W4M418"/>
<dbReference type="Proteomes" id="UP000019140">
    <property type="component" value="Unassembled WGS sequence"/>
</dbReference>
<dbReference type="Pfam" id="PF00535">
    <property type="entry name" value="Glycos_transf_2"/>
    <property type="match status" value="1"/>
</dbReference>
<protein>
    <recommendedName>
        <fullName evidence="1">Glycosyltransferase 2-like domain-containing protein</fullName>
    </recommendedName>
</protein>
<dbReference type="PANTHER" id="PTHR43685">
    <property type="entry name" value="GLYCOSYLTRANSFERASE"/>
    <property type="match status" value="1"/>
</dbReference>
<dbReference type="InterPro" id="IPR001173">
    <property type="entry name" value="Glyco_trans_2-like"/>
</dbReference>
<sequence>MPVSDPLVSVVIPTHNRMRYLPEAVNSVCEQGYGNWELIYC</sequence>
<name>W4M418_9BACT</name>
<gene>
    <name evidence="2" type="ORF">ETSY2_25970</name>
</gene>